<evidence type="ECO:0000256" key="5">
    <source>
        <dbReference type="ARBA" id="ARBA00023136"/>
    </source>
</evidence>
<dbReference type="GO" id="GO:0022857">
    <property type="term" value="F:transmembrane transporter activity"/>
    <property type="evidence" value="ECO:0007669"/>
    <property type="project" value="InterPro"/>
</dbReference>
<evidence type="ECO:0000256" key="7">
    <source>
        <dbReference type="SAM" id="Phobius"/>
    </source>
</evidence>
<evidence type="ECO:0000313" key="10">
    <source>
        <dbReference type="Proteomes" id="UP000189933"/>
    </source>
</evidence>
<dbReference type="PANTHER" id="PTHR34390:SF2">
    <property type="entry name" value="SUCCINATE TRANSPORTER SUBUNIT YJJP-RELATED"/>
    <property type="match status" value="1"/>
</dbReference>
<dbReference type="Proteomes" id="UP000189933">
    <property type="component" value="Unassembled WGS sequence"/>
</dbReference>
<dbReference type="GO" id="GO:0005886">
    <property type="term" value="C:plasma membrane"/>
    <property type="evidence" value="ECO:0007669"/>
    <property type="project" value="UniProtKB-SubCell"/>
</dbReference>
<organism evidence="9 10">
    <name type="scientific">Carboxydocella sporoproducens DSM 16521</name>
    <dbReference type="NCBI Taxonomy" id="1121270"/>
    <lineage>
        <taxon>Bacteria</taxon>
        <taxon>Bacillati</taxon>
        <taxon>Bacillota</taxon>
        <taxon>Clostridia</taxon>
        <taxon>Eubacteriales</taxon>
        <taxon>Clostridiales Family XVI. Incertae Sedis</taxon>
        <taxon>Carboxydocella</taxon>
    </lineage>
</organism>
<dbReference type="EMBL" id="FUXM01000032">
    <property type="protein sequence ID" value="SKA16396.1"/>
    <property type="molecule type" value="Genomic_DNA"/>
</dbReference>
<dbReference type="InterPro" id="IPR050539">
    <property type="entry name" value="ThrE_Dicarb/AminoAcid_Exp"/>
</dbReference>
<keyword evidence="10" id="KW-1185">Reference proteome</keyword>
<feature type="transmembrane region" description="Helical" evidence="7">
    <location>
        <begin position="196"/>
        <end position="218"/>
    </location>
</feature>
<dbReference type="AlphaFoldDB" id="A0A1T4RKT2"/>
<keyword evidence="5 7" id="KW-0472">Membrane</keyword>
<dbReference type="PANTHER" id="PTHR34390">
    <property type="entry name" value="UPF0442 PROTEIN YJJB-RELATED"/>
    <property type="match status" value="1"/>
</dbReference>
<dbReference type="OrthoDB" id="9813917at2"/>
<feature type="transmembrane region" description="Helical" evidence="7">
    <location>
        <begin position="165"/>
        <end position="184"/>
    </location>
</feature>
<accession>A0A1T4RKT2</accession>
<reference evidence="10" key="1">
    <citation type="submission" date="2017-02" db="EMBL/GenBank/DDBJ databases">
        <authorList>
            <person name="Varghese N."/>
            <person name="Submissions S."/>
        </authorList>
    </citation>
    <scope>NUCLEOTIDE SEQUENCE [LARGE SCALE GENOMIC DNA]</scope>
    <source>
        <strain evidence="10">DSM 16521</strain>
    </source>
</reference>
<feature type="transmembrane region" description="Helical" evidence="7">
    <location>
        <begin position="230"/>
        <end position="249"/>
    </location>
</feature>
<comment type="similarity">
    <text evidence="6">Belongs to the ThrE exporter (TC 2.A.79) family.</text>
</comment>
<evidence type="ECO:0000256" key="1">
    <source>
        <dbReference type="ARBA" id="ARBA00004651"/>
    </source>
</evidence>
<sequence>MASTKEIVVILLWTGRLLLENGAEITRVEDTLERMGLALGLKKVEVFATPTGFVVSGQNELGKVATMTERIRARELALHRVLLVNQISRQVVEGELQFPELVQRLAEVENAPPDYPAWVMTGAGTLATGFFALMFGGDWRAALVACLGGLTVMLWRQLVAPLGPGRVITTFLAAVIGAITAVLVGRLWPTVATDKAIIGTIMLLVPGVAVTSAIIDVINEDLLSGVARGAEAILIATAVAAGVSLVLALG</sequence>
<feature type="domain" description="Threonine/serine exporter-like N-terminal" evidence="8">
    <location>
        <begin position="11"/>
        <end position="249"/>
    </location>
</feature>
<evidence type="ECO:0000256" key="4">
    <source>
        <dbReference type="ARBA" id="ARBA00022989"/>
    </source>
</evidence>
<dbReference type="RefSeq" id="WP_159071761.1">
    <property type="nucleotide sequence ID" value="NZ_FUXM01000032.1"/>
</dbReference>
<evidence type="ECO:0000256" key="2">
    <source>
        <dbReference type="ARBA" id="ARBA00022475"/>
    </source>
</evidence>
<dbReference type="GO" id="GO:0015744">
    <property type="term" value="P:succinate transport"/>
    <property type="evidence" value="ECO:0007669"/>
    <property type="project" value="TreeGrafter"/>
</dbReference>
<dbReference type="Pfam" id="PF06738">
    <property type="entry name" value="ThrE"/>
    <property type="match status" value="1"/>
</dbReference>
<proteinExistence type="inferred from homology"/>
<dbReference type="InterPro" id="IPR010619">
    <property type="entry name" value="ThrE-like_N"/>
</dbReference>
<keyword evidence="4 7" id="KW-1133">Transmembrane helix</keyword>
<protein>
    <submittedName>
        <fullName evidence="9">Uncharacterized membrane protein YjjP, DUF1212 family</fullName>
    </submittedName>
</protein>
<evidence type="ECO:0000313" key="9">
    <source>
        <dbReference type="EMBL" id="SKA16396.1"/>
    </source>
</evidence>
<keyword evidence="3 7" id="KW-0812">Transmembrane</keyword>
<gene>
    <name evidence="9" type="ORF">SAMN02745885_02162</name>
</gene>
<evidence type="ECO:0000259" key="8">
    <source>
        <dbReference type="Pfam" id="PF06738"/>
    </source>
</evidence>
<comment type="subcellular location">
    <subcellularLocation>
        <location evidence="1">Cell membrane</location>
        <topology evidence="1">Multi-pass membrane protein</topology>
    </subcellularLocation>
</comment>
<evidence type="ECO:0000256" key="3">
    <source>
        <dbReference type="ARBA" id="ARBA00022692"/>
    </source>
</evidence>
<name>A0A1T4RKT2_9FIRM</name>
<keyword evidence="2" id="KW-1003">Cell membrane</keyword>
<evidence type="ECO:0000256" key="6">
    <source>
        <dbReference type="ARBA" id="ARBA00034125"/>
    </source>
</evidence>